<dbReference type="InterPro" id="IPR038729">
    <property type="entry name" value="Rad50/SbcC_AAA"/>
</dbReference>
<reference evidence="3 4" key="1">
    <citation type="submission" date="2024-09" db="EMBL/GenBank/DDBJ databases">
        <authorList>
            <person name="Sun Q."/>
            <person name="Mori K."/>
        </authorList>
    </citation>
    <scope>NUCLEOTIDE SEQUENCE [LARGE SCALE GENOMIC DNA]</scope>
    <source>
        <strain evidence="3 4">TISTR 2452</strain>
    </source>
</reference>
<sequence length="542" mass="61767">MHIKRIEIKNWLGIKELLFSPGKINVVSGDSGAGKTSLVEALEKVFTNKNRRTEVIRHGTGEAELFVELDDGLQTTRKVRSEKTDYLKIKHDSKAVANTEAFLKKLINGEIFRPIEFVQKSLKEQTEIILNMLAIDWTVEDIKSWFGEVPEADYQAHILQILKQIESLYYFERESINREINILRANIEGIKRDLPPNYDGAEWRDVNLQSLYRKLSEAEESNKRLKEAQAVIDSLSIRIEDIKQRSANAAEAKRLEYNRQRDLLAGTVKRLEDRIADEQIKINDVDIRISSEQTRLDAELQQAIERLKLQYQTKKQLVKDEIQQEAEQARAFIAEYREQAAEKKTALANIGELEQKDLAKIADHEASQIALERQKSGNAEAVLAETVWTDTEPLATAAQTAAEMKEYLREWERMNEIIKEKLAPKEARSADLTEKIQKARELPKELLKTAALPVDGLSVDAQGRIRINDTLIDGLSEGEALDFAFKLAKAQAGQLKVICVDGWQNLGSKQREIIEAAKQDDYQYFVLETVDGKDLNIDILEG</sequence>
<gene>
    <name evidence="3" type="ORF">ACFFSY_29325</name>
</gene>
<feature type="coiled-coil region" evidence="1">
    <location>
        <begin position="173"/>
        <end position="356"/>
    </location>
</feature>
<protein>
    <submittedName>
        <fullName evidence="3">AAA family ATPase</fullName>
    </submittedName>
</protein>
<dbReference type="EMBL" id="JBHMDO010000047">
    <property type="protein sequence ID" value="MFB9330064.1"/>
    <property type="molecule type" value="Genomic_DNA"/>
</dbReference>
<name>A0ABV5KXZ3_9BACL</name>
<evidence type="ECO:0000259" key="2">
    <source>
        <dbReference type="Pfam" id="PF13476"/>
    </source>
</evidence>
<organism evidence="3 4">
    <name type="scientific">Paenibacillus aurantiacus</name>
    <dbReference type="NCBI Taxonomy" id="1936118"/>
    <lineage>
        <taxon>Bacteria</taxon>
        <taxon>Bacillati</taxon>
        <taxon>Bacillota</taxon>
        <taxon>Bacilli</taxon>
        <taxon>Bacillales</taxon>
        <taxon>Paenibacillaceae</taxon>
        <taxon>Paenibacillus</taxon>
    </lineage>
</organism>
<keyword evidence="4" id="KW-1185">Reference proteome</keyword>
<accession>A0ABV5KXZ3</accession>
<dbReference type="RefSeq" id="WP_377500902.1">
    <property type="nucleotide sequence ID" value="NZ_JBHMDO010000047.1"/>
</dbReference>
<feature type="domain" description="Rad50/SbcC-type AAA" evidence="2">
    <location>
        <begin position="5"/>
        <end position="236"/>
    </location>
</feature>
<evidence type="ECO:0000313" key="3">
    <source>
        <dbReference type="EMBL" id="MFB9330064.1"/>
    </source>
</evidence>
<dbReference type="Proteomes" id="UP001589747">
    <property type="component" value="Unassembled WGS sequence"/>
</dbReference>
<keyword evidence="1" id="KW-0175">Coiled coil</keyword>
<evidence type="ECO:0000313" key="4">
    <source>
        <dbReference type="Proteomes" id="UP001589747"/>
    </source>
</evidence>
<dbReference type="Gene3D" id="3.40.50.300">
    <property type="entry name" value="P-loop containing nucleotide triphosphate hydrolases"/>
    <property type="match status" value="1"/>
</dbReference>
<comment type="caution">
    <text evidence="3">The sequence shown here is derived from an EMBL/GenBank/DDBJ whole genome shotgun (WGS) entry which is preliminary data.</text>
</comment>
<evidence type="ECO:0000256" key="1">
    <source>
        <dbReference type="SAM" id="Coils"/>
    </source>
</evidence>
<dbReference type="InterPro" id="IPR027417">
    <property type="entry name" value="P-loop_NTPase"/>
</dbReference>
<dbReference type="Pfam" id="PF13476">
    <property type="entry name" value="AAA_23"/>
    <property type="match status" value="1"/>
</dbReference>
<proteinExistence type="predicted"/>
<dbReference type="SUPFAM" id="SSF52540">
    <property type="entry name" value="P-loop containing nucleoside triphosphate hydrolases"/>
    <property type="match status" value="1"/>
</dbReference>